<evidence type="ECO:0000256" key="10">
    <source>
        <dbReference type="SAM" id="Phobius"/>
    </source>
</evidence>
<dbReference type="Proteomes" id="UP000318571">
    <property type="component" value="Chromosome 4"/>
</dbReference>
<name>A0A553NNI7_TIGCA</name>
<dbReference type="GO" id="GO:0005886">
    <property type="term" value="C:plasma membrane"/>
    <property type="evidence" value="ECO:0007669"/>
    <property type="project" value="UniProtKB-SubCell"/>
</dbReference>
<dbReference type="PRINTS" id="PR00237">
    <property type="entry name" value="GPCRRHODOPSN"/>
</dbReference>
<keyword evidence="3" id="KW-1003">Cell membrane</keyword>
<dbReference type="InterPro" id="IPR017452">
    <property type="entry name" value="GPCR_Rhodpsn_7TM"/>
</dbReference>
<evidence type="ECO:0000256" key="8">
    <source>
        <dbReference type="RuleBase" id="RU000688"/>
    </source>
</evidence>
<organism evidence="12 13">
    <name type="scientific">Tigriopus californicus</name>
    <name type="common">Marine copepod</name>
    <dbReference type="NCBI Taxonomy" id="6832"/>
    <lineage>
        <taxon>Eukaryota</taxon>
        <taxon>Metazoa</taxon>
        <taxon>Ecdysozoa</taxon>
        <taxon>Arthropoda</taxon>
        <taxon>Crustacea</taxon>
        <taxon>Multicrustacea</taxon>
        <taxon>Hexanauplia</taxon>
        <taxon>Copepoda</taxon>
        <taxon>Harpacticoida</taxon>
        <taxon>Harpacticidae</taxon>
        <taxon>Tigriopus</taxon>
    </lineage>
</organism>
<dbReference type="PROSITE" id="PS50262">
    <property type="entry name" value="G_PROTEIN_RECEP_F1_2"/>
    <property type="match status" value="1"/>
</dbReference>
<comment type="subcellular location">
    <subcellularLocation>
        <location evidence="1">Cell membrane</location>
        <topology evidence="1">Multi-pass membrane protein</topology>
    </subcellularLocation>
</comment>
<keyword evidence="13" id="KW-1185">Reference proteome</keyword>
<evidence type="ECO:0000256" key="4">
    <source>
        <dbReference type="ARBA" id="ARBA00022692"/>
    </source>
</evidence>
<evidence type="ECO:0000256" key="5">
    <source>
        <dbReference type="ARBA" id="ARBA00022989"/>
    </source>
</evidence>
<gene>
    <name evidence="12" type="ORF">TCAL_07655</name>
</gene>
<evidence type="ECO:0000256" key="7">
    <source>
        <dbReference type="ARBA" id="ARBA00023170"/>
    </source>
</evidence>
<dbReference type="GO" id="GO:0042277">
    <property type="term" value="F:peptide binding"/>
    <property type="evidence" value="ECO:0007669"/>
    <property type="project" value="TreeGrafter"/>
</dbReference>
<keyword evidence="8" id="KW-0297">G-protein coupled receptor</keyword>
<comment type="caution">
    <text evidence="12">The sequence shown here is derived from an EMBL/GenBank/DDBJ whole genome shotgun (WGS) entry which is preliminary data.</text>
</comment>
<dbReference type="SUPFAM" id="SSF81321">
    <property type="entry name" value="Family A G protein-coupled receptor-like"/>
    <property type="match status" value="1"/>
</dbReference>
<keyword evidence="7 8" id="KW-0675">Receptor</keyword>
<feature type="compositionally biased region" description="Polar residues" evidence="9">
    <location>
        <begin position="315"/>
        <end position="325"/>
    </location>
</feature>
<feature type="transmembrane region" description="Helical" evidence="10">
    <location>
        <begin position="89"/>
        <end position="112"/>
    </location>
</feature>
<evidence type="ECO:0000256" key="3">
    <source>
        <dbReference type="ARBA" id="ARBA00022475"/>
    </source>
</evidence>
<dbReference type="STRING" id="6832.A0A553NNI7"/>
<evidence type="ECO:0000256" key="1">
    <source>
        <dbReference type="ARBA" id="ARBA00004651"/>
    </source>
</evidence>
<keyword evidence="5 10" id="KW-1133">Transmembrane helix</keyword>
<sequence length="423" mass="47492">MLGLYVSTFMVVVVGVDRWQAITHPLQRSQAGKRRFHLYIASAWSLSIFLSLPQLLIFRVSKGPFIEEFYQCVTYGFYTARWQEQLYSIFNLVCNFIIPLVILILTCSSTLVRLKDNERGFHPPSATPARSKASSNNTTTTSSAATTGTTTTSSYLSQAEQTRQKKMRRATRRSLHMSLYIVGAFLVCWIPYYVVSMIIIFSPNPEKVPPMLLDGIFCFGMFNSLLNPIIYGAFHLWKPPTSQSNGITELKSVRRKFSSKSSFLCQSTSTPTGGMMPGRSSMLLRTPASSSSPAQPLGKNSLGLRKPPVQRCHTTESSSVLLNHNSRSDTPKSSPNPSHPLGRGTFMLSRCATFDVPTSKVDRQKVSMKRRQIKEINKGLEDNRTHRGNGSRHLENGSHEYTYDYTQEILGEKDEILNCSKLD</sequence>
<dbReference type="InterPro" id="IPR000276">
    <property type="entry name" value="GPCR_Rhodpsn"/>
</dbReference>
<evidence type="ECO:0000313" key="13">
    <source>
        <dbReference type="Proteomes" id="UP000318571"/>
    </source>
</evidence>
<dbReference type="Pfam" id="PF00001">
    <property type="entry name" value="7tm_1"/>
    <property type="match status" value="1"/>
</dbReference>
<feature type="transmembrane region" description="Helical" evidence="10">
    <location>
        <begin position="36"/>
        <end position="57"/>
    </location>
</feature>
<feature type="compositionally biased region" description="Low complexity" evidence="9">
    <location>
        <begin position="133"/>
        <end position="154"/>
    </location>
</feature>
<evidence type="ECO:0000256" key="2">
    <source>
        <dbReference type="ARBA" id="ARBA00010663"/>
    </source>
</evidence>
<dbReference type="AlphaFoldDB" id="A0A553NNI7"/>
<proteinExistence type="inferred from homology"/>
<dbReference type="GO" id="GO:0032870">
    <property type="term" value="P:cellular response to hormone stimulus"/>
    <property type="evidence" value="ECO:0007669"/>
    <property type="project" value="TreeGrafter"/>
</dbReference>
<keyword evidence="4 8" id="KW-0812">Transmembrane</keyword>
<reference evidence="12 13" key="1">
    <citation type="journal article" date="2018" name="Nat. Ecol. Evol.">
        <title>Genomic signatures of mitonuclear coevolution across populations of Tigriopus californicus.</title>
        <authorList>
            <person name="Barreto F.S."/>
            <person name="Watson E.T."/>
            <person name="Lima T.G."/>
            <person name="Willett C.S."/>
            <person name="Edmands S."/>
            <person name="Li W."/>
            <person name="Burton R.S."/>
        </authorList>
    </citation>
    <scope>NUCLEOTIDE SEQUENCE [LARGE SCALE GENOMIC DNA]</scope>
    <source>
        <strain evidence="12 13">San Diego</strain>
    </source>
</reference>
<comment type="similarity">
    <text evidence="2 8">Belongs to the G-protein coupled receptor 1 family.</text>
</comment>
<dbReference type="PANTHER" id="PTHR24241">
    <property type="entry name" value="NEUROPEPTIDE RECEPTOR-RELATED G-PROTEIN COUPLED RECEPTOR"/>
    <property type="match status" value="1"/>
</dbReference>
<dbReference type="GO" id="GO:0004930">
    <property type="term" value="F:G protein-coupled receptor activity"/>
    <property type="evidence" value="ECO:0007669"/>
    <property type="project" value="UniProtKB-KW"/>
</dbReference>
<keyword evidence="8" id="KW-0807">Transducer</keyword>
<keyword evidence="6 10" id="KW-0472">Membrane</keyword>
<evidence type="ECO:0000259" key="11">
    <source>
        <dbReference type="PROSITE" id="PS50262"/>
    </source>
</evidence>
<dbReference type="PROSITE" id="PS00237">
    <property type="entry name" value="G_PROTEIN_RECEP_F1_1"/>
    <property type="match status" value="1"/>
</dbReference>
<dbReference type="EMBL" id="VCGU01000011">
    <property type="protein sequence ID" value="TRY66940.1"/>
    <property type="molecule type" value="Genomic_DNA"/>
</dbReference>
<feature type="transmembrane region" description="Helical" evidence="10">
    <location>
        <begin position="177"/>
        <end position="200"/>
    </location>
</feature>
<accession>A0A553NNI7</accession>
<feature type="region of interest" description="Disordered" evidence="9">
    <location>
        <begin position="264"/>
        <end position="345"/>
    </location>
</feature>
<protein>
    <recommendedName>
        <fullName evidence="11">G-protein coupled receptors family 1 profile domain-containing protein</fullName>
    </recommendedName>
</protein>
<evidence type="ECO:0000256" key="9">
    <source>
        <dbReference type="SAM" id="MobiDB-lite"/>
    </source>
</evidence>
<feature type="domain" description="G-protein coupled receptors family 1 profile" evidence="11">
    <location>
        <begin position="1"/>
        <end position="231"/>
    </location>
</feature>
<feature type="transmembrane region" description="Helical" evidence="10">
    <location>
        <begin position="212"/>
        <end position="234"/>
    </location>
</feature>
<evidence type="ECO:0000256" key="6">
    <source>
        <dbReference type="ARBA" id="ARBA00023136"/>
    </source>
</evidence>
<feature type="region of interest" description="Disordered" evidence="9">
    <location>
        <begin position="122"/>
        <end position="163"/>
    </location>
</feature>
<evidence type="ECO:0000313" key="12">
    <source>
        <dbReference type="EMBL" id="TRY66940.1"/>
    </source>
</evidence>
<dbReference type="Gene3D" id="1.20.1070.10">
    <property type="entry name" value="Rhodopsin 7-helix transmembrane proteins"/>
    <property type="match status" value="1"/>
</dbReference>
<dbReference type="PANTHER" id="PTHR24241:SF59">
    <property type="entry name" value="ADIPOKINETIC HORMONE RECEPTOR, ISOFORM C"/>
    <property type="match status" value="1"/>
</dbReference>